<gene>
    <name evidence="4" type="ORF">AAFF_G00192930</name>
</gene>
<keyword evidence="2" id="KW-0539">Nucleus</keyword>
<feature type="non-terminal residue" evidence="4">
    <location>
        <position position="52"/>
    </location>
</feature>
<protein>
    <submittedName>
        <fullName evidence="4">Uncharacterized protein</fullName>
    </submittedName>
</protein>
<dbReference type="PROSITE" id="PS00354">
    <property type="entry name" value="HMGI_Y"/>
    <property type="match status" value="1"/>
</dbReference>
<reference evidence="4" key="1">
    <citation type="journal article" date="2023" name="Science">
        <title>Genome structures resolve the early diversification of teleost fishes.</title>
        <authorList>
            <person name="Parey E."/>
            <person name="Louis A."/>
            <person name="Montfort J."/>
            <person name="Bouchez O."/>
            <person name="Roques C."/>
            <person name="Iampietro C."/>
            <person name="Lluch J."/>
            <person name="Castinel A."/>
            <person name="Donnadieu C."/>
            <person name="Desvignes T."/>
            <person name="Floi Bucao C."/>
            <person name="Jouanno E."/>
            <person name="Wen M."/>
            <person name="Mejri S."/>
            <person name="Dirks R."/>
            <person name="Jansen H."/>
            <person name="Henkel C."/>
            <person name="Chen W.J."/>
            <person name="Zahm M."/>
            <person name="Cabau C."/>
            <person name="Klopp C."/>
            <person name="Thompson A.W."/>
            <person name="Robinson-Rechavi M."/>
            <person name="Braasch I."/>
            <person name="Lecointre G."/>
            <person name="Bobe J."/>
            <person name="Postlethwait J.H."/>
            <person name="Berthelot C."/>
            <person name="Roest Crollius H."/>
            <person name="Guiguen Y."/>
        </authorList>
    </citation>
    <scope>NUCLEOTIDE SEQUENCE</scope>
    <source>
        <strain evidence="4">NC1722</strain>
    </source>
</reference>
<proteinExistence type="predicted"/>
<comment type="caution">
    <text evidence="4">The sequence shown here is derived from an EMBL/GenBank/DDBJ whole genome shotgun (WGS) entry which is preliminary data.</text>
</comment>
<dbReference type="AlphaFoldDB" id="A0AAD7RJM8"/>
<comment type="subcellular location">
    <subcellularLocation>
        <location evidence="1">Nucleus</location>
    </subcellularLocation>
</comment>
<evidence type="ECO:0000313" key="5">
    <source>
        <dbReference type="Proteomes" id="UP001221898"/>
    </source>
</evidence>
<name>A0AAD7RJM8_9TELE</name>
<dbReference type="Proteomes" id="UP001221898">
    <property type="component" value="Unassembled WGS sequence"/>
</dbReference>
<keyword evidence="5" id="KW-1185">Reference proteome</keyword>
<dbReference type="InterPro" id="IPR000637">
    <property type="entry name" value="HMGI/Y_DNA-bd_CS"/>
</dbReference>
<evidence type="ECO:0000256" key="2">
    <source>
        <dbReference type="ARBA" id="ARBA00023242"/>
    </source>
</evidence>
<organism evidence="4 5">
    <name type="scientific">Aldrovandia affinis</name>
    <dbReference type="NCBI Taxonomy" id="143900"/>
    <lineage>
        <taxon>Eukaryota</taxon>
        <taxon>Metazoa</taxon>
        <taxon>Chordata</taxon>
        <taxon>Craniata</taxon>
        <taxon>Vertebrata</taxon>
        <taxon>Euteleostomi</taxon>
        <taxon>Actinopterygii</taxon>
        <taxon>Neopterygii</taxon>
        <taxon>Teleostei</taxon>
        <taxon>Notacanthiformes</taxon>
        <taxon>Halosauridae</taxon>
        <taxon>Aldrovandia</taxon>
    </lineage>
</organism>
<dbReference type="EMBL" id="JAINUG010000259">
    <property type="protein sequence ID" value="KAJ8385072.1"/>
    <property type="molecule type" value="Genomic_DNA"/>
</dbReference>
<feature type="compositionally biased region" description="Low complexity" evidence="3">
    <location>
        <begin position="16"/>
        <end position="30"/>
    </location>
</feature>
<feature type="region of interest" description="Disordered" evidence="3">
    <location>
        <begin position="1"/>
        <end position="52"/>
    </location>
</feature>
<evidence type="ECO:0000313" key="4">
    <source>
        <dbReference type="EMBL" id="KAJ8385072.1"/>
    </source>
</evidence>
<sequence length="52" mass="5402">MSSEDKSLAASDQRQSAPPAGATPTGSSAATDRRPRGRPRKDAFTSTPKATK</sequence>
<accession>A0AAD7RJM8</accession>
<evidence type="ECO:0000256" key="3">
    <source>
        <dbReference type="SAM" id="MobiDB-lite"/>
    </source>
</evidence>
<dbReference type="GO" id="GO:0006355">
    <property type="term" value="P:regulation of DNA-templated transcription"/>
    <property type="evidence" value="ECO:0007669"/>
    <property type="project" value="InterPro"/>
</dbReference>
<dbReference type="GO" id="GO:0005634">
    <property type="term" value="C:nucleus"/>
    <property type="evidence" value="ECO:0007669"/>
    <property type="project" value="UniProtKB-SubCell"/>
</dbReference>
<evidence type="ECO:0000256" key="1">
    <source>
        <dbReference type="ARBA" id="ARBA00004123"/>
    </source>
</evidence>